<dbReference type="PANTHER" id="PTHR37299">
    <property type="entry name" value="TRANSCRIPTIONAL REGULATOR-RELATED"/>
    <property type="match status" value="1"/>
</dbReference>
<dbReference type="AlphaFoldDB" id="A0A315ZHT9"/>
<accession>A0A315ZHT9</accession>
<feature type="domain" description="HTH LytTR-type" evidence="3">
    <location>
        <begin position="158"/>
        <end position="265"/>
    </location>
</feature>
<dbReference type="OrthoDB" id="646623at2"/>
<evidence type="ECO:0000256" key="1">
    <source>
        <dbReference type="PROSITE-ProRule" id="PRU00169"/>
    </source>
</evidence>
<evidence type="ECO:0000259" key="3">
    <source>
        <dbReference type="PROSITE" id="PS50930"/>
    </source>
</evidence>
<dbReference type="RefSeq" id="WP_109616531.1">
    <property type="nucleotide sequence ID" value="NZ_QGDO01000001.1"/>
</dbReference>
<dbReference type="Pfam" id="PF00072">
    <property type="entry name" value="Response_reg"/>
    <property type="match status" value="1"/>
</dbReference>
<dbReference type="InterPro" id="IPR001789">
    <property type="entry name" value="Sig_transdc_resp-reg_receiver"/>
</dbReference>
<dbReference type="InterPro" id="IPR046947">
    <property type="entry name" value="LytR-like"/>
</dbReference>
<dbReference type="Gene3D" id="2.40.50.1020">
    <property type="entry name" value="LytTr DNA-binding domain"/>
    <property type="match status" value="1"/>
</dbReference>
<feature type="domain" description="Response regulatory" evidence="2">
    <location>
        <begin position="6"/>
        <end position="120"/>
    </location>
</feature>
<evidence type="ECO:0000313" key="5">
    <source>
        <dbReference type="Proteomes" id="UP000245535"/>
    </source>
</evidence>
<evidence type="ECO:0000313" key="4">
    <source>
        <dbReference type="EMBL" id="PWJ45076.1"/>
    </source>
</evidence>
<dbReference type="InterPro" id="IPR011006">
    <property type="entry name" value="CheY-like_superfamily"/>
</dbReference>
<dbReference type="Proteomes" id="UP000245535">
    <property type="component" value="Unassembled WGS sequence"/>
</dbReference>
<dbReference type="GO" id="GO:0003677">
    <property type="term" value="F:DNA binding"/>
    <property type="evidence" value="ECO:0007669"/>
    <property type="project" value="InterPro"/>
</dbReference>
<proteinExistence type="predicted"/>
<dbReference type="SUPFAM" id="SSF52172">
    <property type="entry name" value="CheY-like"/>
    <property type="match status" value="1"/>
</dbReference>
<dbReference type="SMART" id="SM00448">
    <property type="entry name" value="REC"/>
    <property type="match status" value="1"/>
</dbReference>
<dbReference type="PROSITE" id="PS50110">
    <property type="entry name" value="RESPONSE_REGULATORY"/>
    <property type="match status" value="1"/>
</dbReference>
<keyword evidence="5" id="KW-1185">Reference proteome</keyword>
<gene>
    <name evidence="4" type="ORF">BC781_1011480</name>
</gene>
<name>A0A315ZHT9_SEDFL</name>
<dbReference type="EMBL" id="QGDO01000001">
    <property type="protein sequence ID" value="PWJ45076.1"/>
    <property type="molecule type" value="Genomic_DNA"/>
</dbReference>
<evidence type="ECO:0000259" key="2">
    <source>
        <dbReference type="PROSITE" id="PS50110"/>
    </source>
</evidence>
<dbReference type="GO" id="GO:0000156">
    <property type="term" value="F:phosphorelay response regulator activity"/>
    <property type="evidence" value="ECO:0007669"/>
    <property type="project" value="InterPro"/>
</dbReference>
<dbReference type="SMART" id="SM00850">
    <property type="entry name" value="LytTR"/>
    <property type="match status" value="1"/>
</dbReference>
<dbReference type="PROSITE" id="PS50930">
    <property type="entry name" value="HTH_LYTTR"/>
    <property type="match status" value="1"/>
</dbReference>
<dbReference type="PANTHER" id="PTHR37299:SF1">
    <property type="entry name" value="STAGE 0 SPORULATION PROTEIN A HOMOLOG"/>
    <property type="match status" value="1"/>
</dbReference>
<dbReference type="Pfam" id="PF04397">
    <property type="entry name" value="LytTR"/>
    <property type="match status" value="1"/>
</dbReference>
<keyword evidence="1" id="KW-0597">Phosphoprotein</keyword>
<sequence>MKEVFNVVVVEDELPSQRLLVNLIKRVRPNWVILEKFTGVKDTTEWLQDNIDNVDLLFLDIQLSDGLSFEIVEKIDQPVPVIFTTAYDEYAIQAFEVYSMGYLLKPINPQDLESVIKKVEFGFSKAEEYFGGGATEEVDYKELVESIQKKEIKYRDRFLVNYGSGFLKLNVEDIALFHSINKTTLAVTYDKKEYVVDLTLERLEEQLNPDKYFRVNRQMIMNIDAIQSIEQYFNGKLLVKPTMSFNEEIMVSREKARLFKNWINQ</sequence>
<feature type="modified residue" description="4-aspartylphosphate" evidence="1">
    <location>
        <position position="60"/>
    </location>
</feature>
<dbReference type="InterPro" id="IPR007492">
    <property type="entry name" value="LytTR_DNA-bd_dom"/>
</dbReference>
<dbReference type="Gene3D" id="3.40.50.2300">
    <property type="match status" value="1"/>
</dbReference>
<reference evidence="4 5" key="1">
    <citation type="submission" date="2018-03" db="EMBL/GenBank/DDBJ databases">
        <title>Genomic Encyclopedia of Archaeal and Bacterial Type Strains, Phase II (KMG-II): from individual species to whole genera.</title>
        <authorList>
            <person name="Goeker M."/>
        </authorList>
    </citation>
    <scope>NUCLEOTIDE SEQUENCE [LARGE SCALE GENOMIC DNA]</scope>
    <source>
        <strain evidence="4 5">DSM 28229</strain>
    </source>
</reference>
<comment type="caution">
    <text evidence="4">The sequence shown here is derived from an EMBL/GenBank/DDBJ whole genome shotgun (WGS) entry which is preliminary data.</text>
</comment>
<protein>
    <submittedName>
        <fullName evidence="4">LytTR family two component transcriptional regulator</fullName>
    </submittedName>
</protein>
<organism evidence="4 5">
    <name type="scientific">Sediminitomix flava</name>
    <dbReference type="NCBI Taxonomy" id="379075"/>
    <lineage>
        <taxon>Bacteria</taxon>
        <taxon>Pseudomonadati</taxon>
        <taxon>Bacteroidota</taxon>
        <taxon>Cytophagia</taxon>
        <taxon>Cytophagales</taxon>
        <taxon>Flammeovirgaceae</taxon>
        <taxon>Sediminitomix</taxon>
    </lineage>
</organism>